<dbReference type="OrthoDB" id="9774591at2"/>
<reference evidence="2 3" key="1">
    <citation type="submission" date="2019-12" db="EMBL/GenBank/DDBJ databases">
        <title>Genomic-based taxomic classification of the family Erythrobacteraceae.</title>
        <authorList>
            <person name="Xu L."/>
        </authorList>
    </citation>
    <scope>NUCLEOTIDE SEQUENCE [LARGE SCALE GENOMIC DNA]</scope>
    <source>
        <strain evidence="2 3">M0322</strain>
    </source>
</reference>
<name>A0A844YY89_9SPHN</name>
<proteinExistence type="predicted"/>
<evidence type="ECO:0000313" key="2">
    <source>
        <dbReference type="EMBL" id="MXO71751.1"/>
    </source>
</evidence>
<dbReference type="Proteomes" id="UP000466966">
    <property type="component" value="Unassembled WGS sequence"/>
</dbReference>
<dbReference type="SUPFAM" id="SSF103025">
    <property type="entry name" value="Folate-binding domain"/>
    <property type="match status" value="1"/>
</dbReference>
<accession>A0A844YY89</accession>
<feature type="domain" description="GCVT N-terminal" evidence="1">
    <location>
        <begin position="36"/>
        <end position="254"/>
    </location>
</feature>
<keyword evidence="2" id="KW-0808">Transferase</keyword>
<dbReference type="GO" id="GO:0016740">
    <property type="term" value="F:transferase activity"/>
    <property type="evidence" value="ECO:0007669"/>
    <property type="project" value="UniProtKB-KW"/>
</dbReference>
<keyword evidence="3" id="KW-1185">Reference proteome</keyword>
<dbReference type="PANTHER" id="PTHR43757">
    <property type="entry name" value="AMINOMETHYLTRANSFERASE"/>
    <property type="match status" value="1"/>
</dbReference>
<dbReference type="AlphaFoldDB" id="A0A844YY89"/>
<organism evidence="2 3">
    <name type="scientific">Alteraurantiacibacter buctensis</name>
    <dbReference type="NCBI Taxonomy" id="1503981"/>
    <lineage>
        <taxon>Bacteria</taxon>
        <taxon>Pseudomonadati</taxon>
        <taxon>Pseudomonadota</taxon>
        <taxon>Alphaproteobacteria</taxon>
        <taxon>Sphingomonadales</taxon>
        <taxon>Erythrobacteraceae</taxon>
        <taxon>Alteraurantiacibacter</taxon>
    </lineage>
</organism>
<dbReference type="Pfam" id="PF01571">
    <property type="entry name" value="GCV_T"/>
    <property type="match status" value="1"/>
</dbReference>
<dbReference type="InterPro" id="IPR027266">
    <property type="entry name" value="TrmE/GcvT-like"/>
</dbReference>
<sequence length="460" mass="51538">MANTLQQKIDQAGGPLAMLRDTGAGGYVFPVVPGEQTSWQNEQRAWMEDCVLMDQTHHMDDLYIEGPDIVRLLSDTGINNFAKFRPGMAKQHIMCNAEGYLIADNIVAWLNDGRAMSAGLGPGNNWLEYQALTGGYDVQLTKSPRTPPFWDGRPIERAYWRFQIQGPKAWALIEKLNGASVADIGFFRMTTINIAGRQVEALRHGMAGAAGLEIWGPIAEQQEILGTILEAGKEFGLQQVGNRAYATSAVESGWLGALFPAVYTSPSMQAYREWLPALTLEGFFQLGGSFESTRMEDYYKTPFDVNYDPFIHFDHDFIGRDALRAMMADKDAQRRKVTLEWNGEDVARIYGSLYTDGPQYKFPDIPVALYAFGLNDRVELDGRLVGLSMIPATTLNARRMISLASLDRDVPIDAQVELVWGERPGAYTNVRVEPHEQTRVRATVRPSPYTKVAREELRQR</sequence>
<dbReference type="InterPro" id="IPR028896">
    <property type="entry name" value="GcvT/YgfZ/DmdA"/>
</dbReference>
<gene>
    <name evidence="2" type="ORF">GRI99_08875</name>
</gene>
<evidence type="ECO:0000259" key="1">
    <source>
        <dbReference type="Pfam" id="PF01571"/>
    </source>
</evidence>
<dbReference type="Gene3D" id="3.30.1360.120">
    <property type="entry name" value="Probable tRNA modification gtpase trme, domain 1"/>
    <property type="match status" value="1"/>
</dbReference>
<dbReference type="InterPro" id="IPR006222">
    <property type="entry name" value="GCVT_N"/>
</dbReference>
<comment type="caution">
    <text evidence="2">The sequence shown here is derived from an EMBL/GenBank/DDBJ whole genome shotgun (WGS) entry which is preliminary data.</text>
</comment>
<dbReference type="EMBL" id="WTYV01000003">
    <property type="protein sequence ID" value="MXO71751.1"/>
    <property type="molecule type" value="Genomic_DNA"/>
</dbReference>
<dbReference type="PANTHER" id="PTHR43757:SF2">
    <property type="entry name" value="AMINOMETHYLTRANSFERASE, MITOCHONDRIAL"/>
    <property type="match status" value="1"/>
</dbReference>
<dbReference type="RefSeq" id="WP_160771714.1">
    <property type="nucleotide sequence ID" value="NZ_WTYV01000003.1"/>
</dbReference>
<evidence type="ECO:0000313" key="3">
    <source>
        <dbReference type="Proteomes" id="UP000466966"/>
    </source>
</evidence>
<protein>
    <submittedName>
        <fullName evidence="2">Aminomethyl transferase family protein</fullName>
    </submittedName>
</protein>